<keyword evidence="3" id="KW-1185">Reference proteome</keyword>
<dbReference type="Proteomes" id="UP001499924">
    <property type="component" value="Unassembled WGS sequence"/>
</dbReference>
<dbReference type="EMBL" id="BAAAVV010000015">
    <property type="protein sequence ID" value="GAA3182187.1"/>
    <property type="molecule type" value="Genomic_DNA"/>
</dbReference>
<dbReference type="CDD" id="cd07246">
    <property type="entry name" value="VOC_like"/>
    <property type="match status" value="1"/>
</dbReference>
<evidence type="ECO:0000259" key="1">
    <source>
        <dbReference type="PROSITE" id="PS51819"/>
    </source>
</evidence>
<dbReference type="Gene3D" id="3.10.180.10">
    <property type="entry name" value="2,3-Dihydroxybiphenyl 1,2-Dioxygenase, domain 1"/>
    <property type="match status" value="1"/>
</dbReference>
<name>A0ABP6PLI0_9ACTN</name>
<sequence length="297" mass="31506">MTDPERPFRALARPVTPVEPDPAFAAALRDRLRRALLSQQPAVPARTPTPGGRPAMSPLIPYLAVRDARAAIAWYVDAFGAREVGDHYVMDDDRIGHAELDVAGATLYLADEYPELGLTGPEEGKTSVSLHLTVSDVDAAVARAEAVGATVTRRPADAPYGRTGAIVDPYGHHWLLQTPTRPPEPGPRPGDAVYLTLQVPDGARARDFYEAVLGWSAAPGRVPDGWQVEGTTPMIGIGGGSSEPGTVPMYAVDDIEVAVAAVRTAGGQAGDIERQSYGLSALCRDDQGLPFWLGQLA</sequence>
<dbReference type="SUPFAM" id="SSF54593">
    <property type="entry name" value="Glyoxalase/Bleomycin resistance protein/Dihydroxybiphenyl dioxygenase"/>
    <property type="match status" value="2"/>
</dbReference>
<dbReference type="RefSeq" id="WP_344690879.1">
    <property type="nucleotide sequence ID" value="NZ_BAAAVV010000015.1"/>
</dbReference>
<dbReference type="Gene3D" id="3.30.720.110">
    <property type="match status" value="1"/>
</dbReference>
<comment type="caution">
    <text evidence="2">The sequence shown here is derived from an EMBL/GenBank/DDBJ whole genome shotgun (WGS) entry which is preliminary data.</text>
</comment>
<dbReference type="PANTHER" id="PTHR34109">
    <property type="entry name" value="BNAUNNG04460D PROTEIN-RELATED"/>
    <property type="match status" value="1"/>
</dbReference>
<dbReference type="PROSITE" id="PS51819">
    <property type="entry name" value="VOC"/>
    <property type="match status" value="2"/>
</dbReference>
<gene>
    <name evidence="2" type="ORF">GCM10010531_40520</name>
</gene>
<dbReference type="InterPro" id="IPR037523">
    <property type="entry name" value="VOC_core"/>
</dbReference>
<dbReference type="Pfam" id="PF00903">
    <property type="entry name" value="Glyoxalase"/>
    <property type="match status" value="1"/>
</dbReference>
<feature type="domain" description="VOC" evidence="1">
    <location>
        <begin position="191"/>
        <end position="296"/>
    </location>
</feature>
<feature type="domain" description="VOC" evidence="1">
    <location>
        <begin position="57"/>
        <end position="179"/>
    </location>
</feature>
<evidence type="ECO:0000313" key="3">
    <source>
        <dbReference type="Proteomes" id="UP001499924"/>
    </source>
</evidence>
<dbReference type="PANTHER" id="PTHR34109:SF1">
    <property type="entry name" value="VOC DOMAIN-CONTAINING PROTEIN"/>
    <property type="match status" value="1"/>
</dbReference>
<dbReference type="InterPro" id="IPR004360">
    <property type="entry name" value="Glyas_Fos-R_dOase_dom"/>
</dbReference>
<organism evidence="2 3">
    <name type="scientific">Blastococcus jejuensis</name>
    <dbReference type="NCBI Taxonomy" id="351224"/>
    <lineage>
        <taxon>Bacteria</taxon>
        <taxon>Bacillati</taxon>
        <taxon>Actinomycetota</taxon>
        <taxon>Actinomycetes</taxon>
        <taxon>Geodermatophilales</taxon>
        <taxon>Geodermatophilaceae</taxon>
        <taxon>Blastococcus</taxon>
    </lineage>
</organism>
<evidence type="ECO:0000313" key="2">
    <source>
        <dbReference type="EMBL" id="GAA3182187.1"/>
    </source>
</evidence>
<accession>A0ABP6PLI0</accession>
<dbReference type="Gene3D" id="3.30.720.120">
    <property type="match status" value="1"/>
</dbReference>
<reference evidence="3" key="1">
    <citation type="journal article" date="2019" name="Int. J. Syst. Evol. Microbiol.">
        <title>The Global Catalogue of Microorganisms (GCM) 10K type strain sequencing project: providing services to taxonomists for standard genome sequencing and annotation.</title>
        <authorList>
            <consortium name="The Broad Institute Genomics Platform"/>
            <consortium name="The Broad Institute Genome Sequencing Center for Infectious Disease"/>
            <person name="Wu L."/>
            <person name="Ma J."/>
        </authorList>
    </citation>
    <scope>NUCLEOTIDE SEQUENCE [LARGE SCALE GENOMIC DNA]</scope>
    <source>
        <strain evidence="3">JCM 15614</strain>
    </source>
</reference>
<protein>
    <submittedName>
        <fullName evidence="2">VOC family protein</fullName>
    </submittedName>
</protein>
<proteinExistence type="predicted"/>
<dbReference type="InterPro" id="IPR029068">
    <property type="entry name" value="Glyas_Bleomycin-R_OHBP_Dase"/>
</dbReference>